<dbReference type="GO" id="GO:0009073">
    <property type="term" value="P:aromatic amino acid family biosynthetic process"/>
    <property type="evidence" value="ECO:0007669"/>
    <property type="project" value="UniProtKB-KW"/>
</dbReference>
<protein>
    <recommendedName>
        <fullName evidence="3 7">Chorismate synthase</fullName>
        <shortName evidence="7">CS</shortName>
        <ecNumber evidence="3 7">4.2.3.5</ecNumber>
    </recommendedName>
    <alternativeName>
        <fullName evidence="7">5-enolpyruvylshikimate-3-phosphate phospholyase</fullName>
    </alternativeName>
</protein>
<dbReference type="GO" id="GO:0008652">
    <property type="term" value="P:amino acid biosynthetic process"/>
    <property type="evidence" value="ECO:0007669"/>
    <property type="project" value="UniProtKB-KW"/>
</dbReference>
<dbReference type="PANTHER" id="PTHR21085:SF0">
    <property type="entry name" value="CHORISMATE SYNTHASE"/>
    <property type="match status" value="1"/>
</dbReference>
<feature type="binding site" evidence="7">
    <location>
        <begin position="239"/>
        <end position="240"/>
    </location>
    <ligand>
        <name>FMN</name>
        <dbReference type="ChEBI" id="CHEBI:58210"/>
    </ligand>
</feature>
<evidence type="ECO:0000256" key="7">
    <source>
        <dbReference type="HAMAP-Rule" id="MF_00300"/>
    </source>
</evidence>
<evidence type="ECO:0000256" key="6">
    <source>
        <dbReference type="ARBA" id="ARBA00023239"/>
    </source>
</evidence>
<dbReference type="EMBL" id="CP157896">
    <property type="protein sequence ID" value="XBT18733.1"/>
    <property type="molecule type" value="Genomic_DNA"/>
</dbReference>
<dbReference type="CDD" id="cd07304">
    <property type="entry name" value="Chorismate_synthase"/>
    <property type="match status" value="1"/>
</dbReference>
<dbReference type="Gene3D" id="3.60.150.10">
    <property type="entry name" value="Chorismate synthase AroC"/>
    <property type="match status" value="1"/>
</dbReference>
<feature type="binding site" evidence="7">
    <location>
        <begin position="125"/>
        <end position="127"/>
    </location>
    <ligand>
        <name>FMN</name>
        <dbReference type="ChEBI" id="CHEBI:58210"/>
    </ligand>
</feature>
<organism evidence="9">
    <name type="scientific">Candidatus Shikimatogenerans sp. Tcar</name>
    <dbReference type="NCBI Taxonomy" id="3158565"/>
    <lineage>
        <taxon>Bacteria</taxon>
        <taxon>Pseudomonadati</taxon>
        <taxon>Bacteroidota</taxon>
        <taxon>Flavobacteriia</taxon>
        <taxon>Flavobacteriales</taxon>
        <taxon>Candidatus Shikimatogenerans</taxon>
    </lineage>
</organism>
<dbReference type="PROSITE" id="PS00789">
    <property type="entry name" value="CHORISMATE_SYNTHASE_3"/>
    <property type="match status" value="1"/>
</dbReference>
<dbReference type="PIRSF" id="PIRSF001456">
    <property type="entry name" value="Chorismate_synth"/>
    <property type="match status" value="1"/>
</dbReference>
<dbReference type="HAMAP" id="MF_00300">
    <property type="entry name" value="Chorismate_synth"/>
    <property type="match status" value="1"/>
</dbReference>
<feature type="binding site" evidence="7">
    <location>
        <position position="48"/>
    </location>
    <ligand>
        <name>NADP(+)</name>
        <dbReference type="ChEBI" id="CHEBI:58349"/>
    </ligand>
</feature>
<keyword evidence="4 7" id="KW-0028">Amino-acid biosynthesis</keyword>
<comment type="similarity">
    <text evidence="2 7 8">Belongs to the chorismate synthase family.</text>
</comment>
<dbReference type="NCBIfam" id="TIGR00033">
    <property type="entry name" value="aroC"/>
    <property type="match status" value="1"/>
</dbReference>
<comment type="subunit">
    <text evidence="7">Homotetramer.</text>
</comment>
<evidence type="ECO:0000256" key="3">
    <source>
        <dbReference type="ARBA" id="ARBA00013036"/>
    </source>
</evidence>
<dbReference type="PROSITE" id="PS00787">
    <property type="entry name" value="CHORISMATE_SYNTHASE_1"/>
    <property type="match status" value="1"/>
</dbReference>
<accession>A0AAU7QSD6</accession>
<comment type="cofactor">
    <cofactor evidence="7 8">
        <name>FMNH2</name>
        <dbReference type="ChEBI" id="CHEBI:57618"/>
    </cofactor>
    <text evidence="7 8">Reduced FMN (FMNH(2)).</text>
</comment>
<dbReference type="Pfam" id="PF01264">
    <property type="entry name" value="Chorismate_synt"/>
    <property type="match status" value="1"/>
</dbReference>
<feature type="binding site" evidence="7">
    <location>
        <position position="280"/>
    </location>
    <ligand>
        <name>FMN</name>
        <dbReference type="ChEBI" id="CHEBI:58210"/>
    </ligand>
</feature>
<dbReference type="SUPFAM" id="SSF103263">
    <property type="entry name" value="Chorismate synthase, AroC"/>
    <property type="match status" value="1"/>
</dbReference>
<dbReference type="PANTHER" id="PTHR21085">
    <property type="entry name" value="CHORISMATE SYNTHASE"/>
    <property type="match status" value="1"/>
</dbReference>
<dbReference type="GO" id="GO:0005829">
    <property type="term" value="C:cytosol"/>
    <property type="evidence" value="ECO:0007669"/>
    <property type="project" value="TreeGrafter"/>
</dbReference>
<dbReference type="InterPro" id="IPR035904">
    <property type="entry name" value="Chorismate_synth_AroC_sf"/>
</dbReference>
<evidence type="ECO:0000256" key="1">
    <source>
        <dbReference type="ARBA" id="ARBA00005044"/>
    </source>
</evidence>
<dbReference type="InterPro" id="IPR020541">
    <property type="entry name" value="Chorismate_synthase_CS"/>
</dbReference>
<keyword evidence="7" id="KW-0274">FAD</keyword>
<keyword evidence="7" id="KW-0521">NADP</keyword>
<dbReference type="GO" id="GO:0009423">
    <property type="term" value="P:chorismate biosynthetic process"/>
    <property type="evidence" value="ECO:0007669"/>
    <property type="project" value="UniProtKB-UniRule"/>
</dbReference>
<keyword evidence="6 7" id="KW-0456">Lyase</keyword>
<gene>
    <name evidence="7 9" type="primary">aroC</name>
    <name evidence="9" type="ORF">ABNO60_00235</name>
</gene>
<evidence type="ECO:0000256" key="4">
    <source>
        <dbReference type="ARBA" id="ARBA00022605"/>
    </source>
</evidence>
<dbReference type="NCBIfam" id="NF003793">
    <property type="entry name" value="PRK05382.1"/>
    <property type="match status" value="1"/>
</dbReference>
<sequence>MSFNTFGDYFKLTTFGESHGLAIGGIIDGCPSNIKINFNKINKYINKRKTNTSIITSNRNEEDKVIFLSGIYKKYTLGTPIGFIILNKDVRSKDYKNIKYIFRPSHADYTYYKKYKIRDYRGGGRSSARETLCRVVTGAIIKQILKKIKVYAYVSSIGKIKLNKKYDKINVKNINKSIIKCPDKKISNKMIKYLINIKKKKDTIGGIITCIIKNLPIGLGDPLYKKFSSNLADAMFSINTVKGFEYGSGFKGTKILGSKHNDIFLKNYKTKTNNSGGIQGGITNGMDVYFNIALKPISTILKSQYTRDINNNKIKILIKGRHDVCILPRVIPVVESMTYLVIINKLIANKIIKI</sequence>
<dbReference type="EC" id="4.2.3.5" evidence="3 7"/>
<reference evidence="9" key="1">
    <citation type="submission" date="2024-06" db="EMBL/GenBank/DDBJ databases">
        <title>Diversity, functionality, and evolutionary history of bacterial symbionts in false click beetles (Coleoptera, Throscidae).</title>
        <authorList>
            <person name="Wierz J.C."/>
            <person name="Malm H."/>
            <person name="Kaltenpoth M."/>
            <person name="Engl T."/>
        </authorList>
    </citation>
    <scope>NUCLEOTIDE SEQUENCE</scope>
    <source>
        <strain evidence="9">Tcar</strain>
    </source>
</reference>
<feature type="binding site" evidence="7">
    <location>
        <position position="321"/>
    </location>
    <ligand>
        <name>FMN</name>
        <dbReference type="ChEBI" id="CHEBI:58210"/>
    </ligand>
</feature>
<comment type="caution">
    <text evidence="7">Lacks conserved residue(s) required for the propagation of feature annotation.</text>
</comment>
<keyword evidence="5 7" id="KW-0057">Aromatic amino acid biosynthesis</keyword>
<evidence type="ECO:0000256" key="8">
    <source>
        <dbReference type="RuleBase" id="RU000605"/>
    </source>
</evidence>
<evidence type="ECO:0000256" key="5">
    <source>
        <dbReference type="ARBA" id="ARBA00023141"/>
    </source>
</evidence>
<evidence type="ECO:0000313" key="9">
    <source>
        <dbReference type="EMBL" id="XBT18733.1"/>
    </source>
</evidence>
<evidence type="ECO:0000256" key="2">
    <source>
        <dbReference type="ARBA" id="ARBA00008014"/>
    </source>
</evidence>
<keyword evidence="7" id="KW-0288">FMN</keyword>
<dbReference type="GO" id="GO:0004107">
    <property type="term" value="F:chorismate synthase activity"/>
    <property type="evidence" value="ECO:0007669"/>
    <property type="project" value="UniProtKB-UniRule"/>
</dbReference>
<dbReference type="InterPro" id="IPR000453">
    <property type="entry name" value="Chorismate_synth"/>
</dbReference>
<dbReference type="PROSITE" id="PS00788">
    <property type="entry name" value="CHORISMATE_SYNTHASE_2"/>
    <property type="match status" value="1"/>
</dbReference>
<dbReference type="AlphaFoldDB" id="A0AAU7QSD6"/>
<comment type="function">
    <text evidence="7">Catalyzes the anti-1,4-elimination of the C-3 phosphate and the C-6 proR hydrogen from 5-enolpyruvylshikimate-3-phosphate (EPSP) to yield chorismate, which is the branch point compound that serves as the starting substrate for the three terminal pathways of aromatic amino acid biosynthesis. This reaction introduces a second double bond into the aromatic ring system.</text>
</comment>
<feature type="binding site" evidence="7">
    <location>
        <begin position="295"/>
        <end position="299"/>
    </location>
    <ligand>
        <name>FMN</name>
        <dbReference type="ChEBI" id="CHEBI:58210"/>
    </ligand>
</feature>
<comment type="pathway">
    <text evidence="1 7 8">Metabolic intermediate biosynthesis; chorismate biosynthesis; chorismate from D-erythrose 4-phosphate and phosphoenolpyruvate: step 7/7.</text>
</comment>
<keyword evidence="7" id="KW-0285">Flavoprotein</keyword>
<comment type="catalytic activity">
    <reaction evidence="7 8">
        <text>5-O-(1-carboxyvinyl)-3-phosphoshikimate = chorismate + phosphate</text>
        <dbReference type="Rhea" id="RHEA:21020"/>
        <dbReference type="ChEBI" id="CHEBI:29748"/>
        <dbReference type="ChEBI" id="CHEBI:43474"/>
        <dbReference type="ChEBI" id="CHEBI:57701"/>
        <dbReference type="EC" id="4.2.3.5"/>
    </reaction>
</comment>
<proteinExistence type="inferred from homology"/>
<name>A0AAU7QSD6_9FLAO</name>
<dbReference type="GO" id="GO:0010181">
    <property type="term" value="F:FMN binding"/>
    <property type="evidence" value="ECO:0007669"/>
    <property type="project" value="TreeGrafter"/>
</dbReference>